<dbReference type="KEGG" id="lsp:Bsph_p079"/>
<dbReference type="EnsemblBacteria" id="ACA42309">
    <property type="protein sequence ID" value="ACA42309"/>
    <property type="gene ID" value="Bsph_p079"/>
</dbReference>
<proteinExistence type="predicted"/>
<reference evidence="1 2" key="1">
    <citation type="journal article" date="2008" name="J. Bacteriol.">
        <title>Complete genome sequence of the mosquitocidal bacterium Bacillus sphaericus C3-41 and comparison with those of closely related Bacillus species.</title>
        <authorList>
            <person name="Hu X."/>
            <person name="Fan W."/>
            <person name="Han B."/>
            <person name="Liu H."/>
            <person name="Zheng D."/>
            <person name="Li Q."/>
            <person name="Dong W."/>
            <person name="Yan J."/>
            <person name="Gao M."/>
            <person name="Berry C."/>
            <person name="Yuan Z."/>
        </authorList>
    </citation>
    <scope>NUCLEOTIDE SEQUENCE [LARGE SCALE GENOMIC DNA]</scope>
    <source>
        <strain evidence="1 2">C3-41</strain>
        <plasmid evidence="1 2">pBsph</plasmid>
    </source>
</reference>
<name>B1I0F0_LYSSC</name>
<dbReference type="EMBL" id="CP000818">
    <property type="protein sequence ID" value="ACA42309.1"/>
    <property type="molecule type" value="Genomic_DNA"/>
</dbReference>
<gene>
    <name evidence="1" type="ordered locus">Bsph_p079</name>
</gene>
<keyword evidence="1" id="KW-0614">Plasmid</keyword>
<protein>
    <submittedName>
        <fullName evidence="1">Uncharacterized protein</fullName>
    </submittedName>
</protein>
<dbReference type="AlphaFoldDB" id="B1I0F0"/>
<evidence type="ECO:0000313" key="2">
    <source>
        <dbReference type="Proteomes" id="UP000002164"/>
    </source>
</evidence>
<geneLocation type="plasmid" evidence="1 2">
    <name>pBsph</name>
</geneLocation>
<accession>B1I0F0</accession>
<dbReference type="Proteomes" id="UP000002164">
    <property type="component" value="Plasmid pBsph"/>
</dbReference>
<evidence type="ECO:0000313" key="1">
    <source>
        <dbReference type="EMBL" id="ACA42309.1"/>
    </source>
</evidence>
<sequence length="107" mass="12169">MLLKCGVFMKKRSFVKDVNTAMVLKDYKEYENNINAVGANAEILVGTKEFAEILGWTKAKLSTKYSRQRDGQKVKDPLPEPIQLLAATPVWTLEQAMNYKKSLSKEE</sequence>
<organism evidence="1 2">
    <name type="scientific">Lysinibacillus sphaericus (strain C3-41)</name>
    <dbReference type="NCBI Taxonomy" id="444177"/>
    <lineage>
        <taxon>Bacteria</taxon>
        <taxon>Bacillati</taxon>
        <taxon>Bacillota</taxon>
        <taxon>Bacilli</taxon>
        <taxon>Bacillales</taxon>
        <taxon>Bacillaceae</taxon>
        <taxon>Lysinibacillus</taxon>
    </lineage>
</organism>
<dbReference type="HOGENOM" id="CLU_2206813_0_0_9"/>